<dbReference type="Proteomes" id="UP000005726">
    <property type="component" value="Unassembled WGS sequence"/>
</dbReference>
<keyword evidence="3" id="KW-1185">Reference proteome</keyword>
<dbReference type="AlphaFoldDB" id="E0WQU9"/>
<gene>
    <name evidence="2" type="ORF">REG_0296</name>
</gene>
<name>E0WQU9_9ENTR</name>
<dbReference type="RefSeq" id="WP_006704225.1">
    <property type="nucleotide sequence ID" value="NZ_CAWLGB010000001.1"/>
</dbReference>
<dbReference type="STRING" id="663321.REG_0296"/>
<accession>E0WQU9</accession>
<evidence type="ECO:0000313" key="3">
    <source>
        <dbReference type="Proteomes" id="UP000005726"/>
    </source>
</evidence>
<evidence type="ECO:0000256" key="1">
    <source>
        <dbReference type="SAM" id="SignalP"/>
    </source>
</evidence>
<sequence length="80" mass="9192">MRKIKTLLKLLAIFLLSPPAFAYSLDEHKMCELLLMPIKSCAQSAPPAQQKIAAKIESPFSSQKEAEEFNATMQRIWPWW</sequence>
<feature type="signal peptide" evidence="1">
    <location>
        <begin position="1"/>
        <end position="22"/>
    </location>
</feature>
<proteinExistence type="predicted"/>
<evidence type="ECO:0008006" key="4">
    <source>
        <dbReference type="Google" id="ProtNLM"/>
    </source>
</evidence>
<protein>
    <recommendedName>
        <fullName evidence="4">Secreted protein</fullName>
    </recommendedName>
</protein>
<organism evidence="2 3">
    <name type="scientific">Candidatus Regiella insecticola LSR1</name>
    <dbReference type="NCBI Taxonomy" id="663321"/>
    <lineage>
        <taxon>Bacteria</taxon>
        <taxon>Pseudomonadati</taxon>
        <taxon>Pseudomonadota</taxon>
        <taxon>Gammaproteobacteria</taxon>
        <taxon>Enterobacterales</taxon>
        <taxon>Enterobacteriaceae</taxon>
        <taxon>aphid secondary symbionts</taxon>
        <taxon>Candidatus Regiella</taxon>
    </lineage>
</organism>
<keyword evidence="1" id="KW-0732">Signal</keyword>
<evidence type="ECO:0000313" key="2">
    <source>
        <dbReference type="EMBL" id="EFL92509.1"/>
    </source>
</evidence>
<dbReference type="HOGENOM" id="CLU_2583216_0_0_6"/>
<feature type="chain" id="PRO_5003142794" description="Secreted protein" evidence="1">
    <location>
        <begin position="23"/>
        <end position="80"/>
    </location>
</feature>
<dbReference type="EMBL" id="GL379589">
    <property type="protein sequence ID" value="EFL92509.1"/>
    <property type="molecule type" value="Genomic_DNA"/>
</dbReference>
<reference evidence="2" key="1">
    <citation type="journal article" date="2009" name="Environ. Microbiol.">
        <title>Dynamics of genome evolution in facultative symbionts of aphids.</title>
        <authorList>
            <person name="Degnan P.H."/>
            <person name="Leonardo T.E."/>
            <person name="Cass B.N."/>
            <person name="Hurwitz B."/>
            <person name="Stern D."/>
            <person name="Gibbs R.A."/>
            <person name="Richards S."/>
            <person name="Moran N.A."/>
        </authorList>
    </citation>
    <scope>NUCLEOTIDE SEQUENCE [LARGE SCALE GENOMIC DNA]</scope>
    <source>
        <strain evidence="2">LSR1</strain>
    </source>
</reference>